<evidence type="ECO:0000313" key="10">
    <source>
        <dbReference type="Proteomes" id="UP000682739"/>
    </source>
</evidence>
<dbReference type="GO" id="GO:0016614">
    <property type="term" value="F:oxidoreductase activity, acting on CH-OH group of donors"/>
    <property type="evidence" value="ECO:0007669"/>
    <property type="project" value="InterPro"/>
</dbReference>
<dbReference type="PANTHER" id="PTHR11552">
    <property type="entry name" value="GLUCOSE-METHANOL-CHOLINE GMC OXIDOREDUCTASE"/>
    <property type="match status" value="1"/>
</dbReference>
<dbReference type="SUPFAM" id="SSF54373">
    <property type="entry name" value="FAD-linked reductases, C-terminal domain"/>
    <property type="match status" value="1"/>
</dbReference>
<feature type="binding site" evidence="5">
    <location>
        <position position="216"/>
    </location>
    <ligand>
        <name>FAD</name>
        <dbReference type="ChEBI" id="CHEBI:57692"/>
    </ligand>
</feature>
<dbReference type="Pfam" id="PF05199">
    <property type="entry name" value="GMC_oxred_C"/>
    <property type="match status" value="1"/>
</dbReference>
<dbReference type="AlphaFoldDB" id="A0A975HKC3"/>
<dbReference type="PANTHER" id="PTHR11552:SF147">
    <property type="entry name" value="CHOLINE DEHYDROGENASE, MITOCHONDRIAL"/>
    <property type="match status" value="1"/>
</dbReference>
<keyword evidence="3 6" id="KW-0285">Flavoprotein</keyword>
<sequence length="536" mass="59324">MQTEFDYIIVGGGSAGCVLANRLTADPLTKVLLLEAGGDDTNPLVHIPTGAVTMVPTRFNNWALSSKPNPHLNNRVGYQPRGKVLGGSSAINAMIYIRGHQDDYNDWKDLGWGWDDVFPYFLKSENNQQIDNSFHGNQGPLYVSDSRSRHPVAQDFIKAAIDVGHQHNSDFNGQEQEGVGFYQVTQKNGKRCSSAVAYLSPVRHRTNLTVITSAQVQHLTFNEESTPTCTGVVALVNNEVIEFKATKEVCLCAGAIHSPQLLMVSGIGDAEQLSKHGIDVKVSLPGVGDNLQDHPDYVSCYQAYDYRLFGLSFKGLVHLAKETFRFFNKREGMLTSNFAEAGGFLKTHAKLDRPDIQFHFVVATVKDHARDWRAALQHGFSNHICVLRPKSKGSISLRSAYMKDAPIIDTNFMAEPEDRQTLINGIKLSNEIIKNEFMAKYKVKPLNDDLTFDDDKLLEKLKAHTDTVYHPIGTCKMGHKSDPLAVVSPDLRVYGVEKLRVVDASVFPNLIGGNTNAPTIMLAERAADLIIGNKEQ</sequence>
<feature type="domain" description="Glucose-methanol-choline oxidoreductase N-terminal" evidence="7">
    <location>
        <begin position="82"/>
        <end position="105"/>
    </location>
</feature>
<dbReference type="InterPro" id="IPR036188">
    <property type="entry name" value="FAD/NAD-bd_sf"/>
</dbReference>
<evidence type="ECO:0000256" key="5">
    <source>
        <dbReference type="PIRSR" id="PIRSR000137-2"/>
    </source>
</evidence>
<dbReference type="KEGG" id="psym:J1N51_01395"/>
<feature type="binding site" evidence="5">
    <location>
        <position position="84"/>
    </location>
    <ligand>
        <name>FAD</name>
        <dbReference type="ChEBI" id="CHEBI:57692"/>
    </ligand>
</feature>
<dbReference type="SUPFAM" id="SSF51905">
    <property type="entry name" value="FAD/NAD(P)-binding domain"/>
    <property type="match status" value="1"/>
</dbReference>
<evidence type="ECO:0000256" key="1">
    <source>
        <dbReference type="ARBA" id="ARBA00001974"/>
    </source>
</evidence>
<proteinExistence type="inferred from homology"/>
<comment type="similarity">
    <text evidence="2 6">Belongs to the GMC oxidoreductase family.</text>
</comment>
<evidence type="ECO:0000313" key="9">
    <source>
        <dbReference type="EMBL" id="QTH64169.1"/>
    </source>
</evidence>
<evidence type="ECO:0000256" key="6">
    <source>
        <dbReference type="RuleBase" id="RU003968"/>
    </source>
</evidence>
<gene>
    <name evidence="9" type="ORF">J1N51_01395</name>
</gene>
<accession>A0A975HKC3</accession>
<dbReference type="InterPro" id="IPR007867">
    <property type="entry name" value="GMC_OxRtase_C"/>
</dbReference>
<dbReference type="Gene3D" id="3.50.50.60">
    <property type="entry name" value="FAD/NAD(P)-binding domain"/>
    <property type="match status" value="1"/>
</dbReference>
<dbReference type="EMBL" id="CP072110">
    <property type="protein sequence ID" value="QTH64169.1"/>
    <property type="molecule type" value="Genomic_DNA"/>
</dbReference>
<keyword evidence="10" id="KW-1185">Reference proteome</keyword>
<dbReference type="Proteomes" id="UP000682739">
    <property type="component" value="Chromosome"/>
</dbReference>
<dbReference type="Gene3D" id="3.30.560.10">
    <property type="entry name" value="Glucose Oxidase, domain 3"/>
    <property type="match status" value="1"/>
</dbReference>
<dbReference type="PIRSF" id="PIRSF000137">
    <property type="entry name" value="Alcohol_oxidase"/>
    <property type="match status" value="1"/>
</dbReference>
<dbReference type="PROSITE" id="PS00623">
    <property type="entry name" value="GMC_OXRED_1"/>
    <property type="match status" value="1"/>
</dbReference>
<feature type="domain" description="Glucose-methanol-choline oxidoreductase N-terminal" evidence="8">
    <location>
        <begin position="254"/>
        <end position="268"/>
    </location>
</feature>
<evidence type="ECO:0000256" key="2">
    <source>
        <dbReference type="ARBA" id="ARBA00010790"/>
    </source>
</evidence>
<comment type="cofactor">
    <cofactor evidence="1 5">
        <name>FAD</name>
        <dbReference type="ChEBI" id="CHEBI:57692"/>
    </cofactor>
</comment>
<organism evidence="9 10">
    <name type="scientific">Psychrosphaera ytuae</name>
    <dbReference type="NCBI Taxonomy" id="2820710"/>
    <lineage>
        <taxon>Bacteria</taxon>
        <taxon>Pseudomonadati</taxon>
        <taxon>Pseudomonadota</taxon>
        <taxon>Gammaproteobacteria</taxon>
        <taxon>Alteromonadales</taxon>
        <taxon>Pseudoalteromonadaceae</taxon>
        <taxon>Psychrosphaera</taxon>
    </lineage>
</organism>
<name>A0A975HKC3_9GAMM</name>
<keyword evidence="4 5" id="KW-0274">FAD</keyword>
<dbReference type="InterPro" id="IPR012132">
    <property type="entry name" value="GMC_OxRdtase"/>
</dbReference>
<evidence type="ECO:0000256" key="4">
    <source>
        <dbReference type="ARBA" id="ARBA00022827"/>
    </source>
</evidence>
<dbReference type="InterPro" id="IPR000172">
    <property type="entry name" value="GMC_OxRdtase_N"/>
</dbReference>
<dbReference type="RefSeq" id="WP_208832224.1">
    <property type="nucleotide sequence ID" value="NZ_CP072110.1"/>
</dbReference>
<dbReference type="Pfam" id="PF00732">
    <property type="entry name" value="GMC_oxred_N"/>
    <property type="match status" value="1"/>
</dbReference>
<dbReference type="GO" id="GO:0050660">
    <property type="term" value="F:flavin adenine dinucleotide binding"/>
    <property type="evidence" value="ECO:0007669"/>
    <property type="project" value="InterPro"/>
</dbReference>
<protein>
    <submittedName>
        <fullName evidence="9">GMC family oxidoreductase N-terminal domain-containing protein</fullName>
    </submittedName>
</protein>
<evidence type="ECO:0000256" key="3">
    <source>
        <dbReference type="ARBA" id="ARBA00022630"/>
    </source>
</evidence>
<dbReference type="PROSITE" id="PS00624">
    <property type="entry name" value="GMC_OXRED_2"/>
    <property type="match status" value="1"/>
</dbReference>
<evidence type="ECO:0000259" key="7">
    <source>
        <dbReference type="PROSITE" id="PS00623"/>
    </source>
</evidence>
<reference evidence="9" key="1">
    <citation type="submission" date="2021-03" db="EMBL/GenBank/DDBJ databases">
        <title>Description of Psychrosphaera ytuae sp. nov. isolated from deep sea sediment of South China Sea.</title>
        <authorList>
            <person name="Zhang J."/>
            <person name="Xu X.-D."/>
        </authorList>
    </citation>
    <scope>NUCLEOTIDE SEQUENCE</scope>
    <source>
        <strain evidence="9">MTZ26</strain>
    </source>
</reference>
<evidence type="ECO:0000259" key="8">
    <source>
        <dbReference type="PROSITE" id="PS00624"/>
    </source>
</evidence>